<accession>A0AAN8DME0</accession>
<reference evidence="1 2" key="1">
    <citation type="journal article" date="2023" name="Mol. Biol. Evol.">
        <title>Genomics of Secondarily Temperate Adaptation in the Only Non-Antarctic Icefish.</title>
        <authorList>
            <person name="Rivera-Colon A.G."/>
            <person name="Rayamajhi N."/>
            <person name="Minhas B.F."/>
            <person name="Madrigal G."/>
            <person name="Bilyk K.T."/>
            <person name="Yoon V."/>
            <person name="Hune M."/>
            <person name="Gregory S."/>
            <person name="Cheng C.H.C."/>
            <person name="Catchen J.M."/>
        </authorList>
    </citation>
    <scope>NUCLEOTIDE SEQUENCE [LARGE SCALE GENOMIC DNA]</scope>
    <source>
        <tissue evidence="1">White muscle</tissue>
    </source>
</reference>
<gene>
    <name evidence="1" type="ORF">CgunFtcFv8_017528</name>
</gene>
<organism evidence="1 2">
    <name type="scientific">Champsocephalus gunnari</name>
    <name type="common">Mackerel icefish</name>
    <dbReference type="NCBI Taxonomy" id="52237"/>
    <lineage>
        <taxon>Eukaryota</taxon>
        <taxon>Metazoa</taxon>
        <taxon>Chordata</taxon>
        <taxon>Craniata</taxon>
        <taxon>Vertebrata</taxon>
        <taxon>Euteleostomi</taxon>
        <taxon>Actinopterygii</taxon>
        <taxon>Neopterygii</taxon>
        <taxon>Teleostei</taxon>
        <taxon>Neoteleostei</taxon>
        <taxon>Acanthomorphata</taxon>
        <taxon>Eupercaria</taxon>
        <taxon>Perciformes</taxon>
        <taxon>Notothenioidei</taxon>
        <taxon>Channichthyidae</taxon>
        <taxon>Champsocephalus</taxon>
    </lineage>
</organism>
<sequence>MSRLDAVSSLERALVAKSRQRVSAAGGGTVPRLGALLRVDPALGLQVEGRSFPHRLTRSFSVPVARSTLELDSACVAMQGGVLLWIRVTF</sequence>
<evidence type="ECO:0000313" key="1">
    <source>
        <dbReference type="EMBL" id="KAK5924959.1"/>
    </source>
</evidence>
<comment type="caution">
    <text evidence="1">The sequence shown here is derived from an EMBL/GenBank/DDBJ whole genome shotgun (WGS) entry which is preliminary data.</text>
</comment>
<name>A0AAN8DME0_CHAGU</name>
<evidence type="ECO:0000313" key="2">
    <source>
        <dbReference type="Proteomes" id="UP001331515"/>
    </source>
</evidence>
<dbReference type="Proteomes" id="UP001331515">
    <property type="component" value="Unassembled WGS sequence"/>
</dbReference>
<protein>
    <submittedName>
        <fullName evidence="1">Uncharacterized protein</fullName>
    </submittedName>
</protein>
<dbReference type="AlphaFoldDB" id="A0AAN8DME0"/>
<keyword evidence="2" id="KW-1185">Reference proteome</keyword>
<dbReference type="EMBL" id="JAURVH010001520">
    <property type="protein sequence ID" value="KAK5924959.1"/>
    <property type="molecule type" value="Genomic_DNA"/>
</dbReference>
<proteinExistence type="predicted"/>